<comment type="caution">
    <text evidence="2">The sequence shown here is derived from an EMBL/GenBank/DDBJ whole genome shotgun (WGS) entry which is preliminary data.</text>
</comment>
<name>A0AAV2RJ61_MEGNR</name>
<proteinExistence type="predicted"/>
<evidence type="ECO:0000313" key="2">
    <source>
        <dbReference type="EMBL" id="CAL4127820.1"/>
    </source>
</evidence>
<feature type="transmembrane region" description="Helical" evidence="1">
    <location>
        <begin position="35"/>
        <end position="57"/>
    </location>
</feature>
<gene>
    <name evidence="2" type="ORF">MNOR_LOCUS25925</name>
</gene>
<keyword evidence="1" id="KW-0472">Membrane</keyword>
<organism evidence="2 3">
    <name type="scientific">Meganyctiphanes norvegica</name>
    <name type="common">Northern krill</name>
    <name type="synonym">Thysanopoda norvegica</name>
    <dbReference type="NCBI Taxonomy" id="48144"/>
    <lineage>
        <taxon>Eukaryota</taxon>
        <taxon>Metazoa</taxon>
        <taxon>Ecdysozoa</taxon>
        <taxon>Arthropoda</taxon>
        <taxon>Crustacea</taxon>
        <taxon>Multicrustacea</taxon>
        <taxon>Malacostraca</taxon>
        <taxon>Eumalacostraca</taxon>
        <taxon>Eucarida</taxon>
        <taxon>Euphausiacea</taxon>
        <taxon>Euphausiidae</taxon>
        <taxon>Meganyctiphanes</taxon>
    </lineage>
</organism>
<keyword evidence="1" id="KW-1133">Transmembrane helix</keyword>
<protein>
    <submittedName>
        <fullName evidence="2">Uncharacterized protein</fullName>
    </submittedName>
</protein>
<dbReference type="Proteomes" id="UP001497623">
    <property type="component" value="Unassembled WGS sequence"/>
</dbReference>
<feature type="transmembrane region" description="Helical" evidence="1">
    <location>
        <begin position="78"/>
        <end position="101"/>
    </location>
</feature>
<dbReference type="AlphaFoldDB" id="A0AAV2RJ61"/>
<dbReference type="EMBL" id="CAXKWB010025290">
    <property type="protein sequence ID" value="CAL4127820.1"/>
    <property type="molecule type" value="Genomic_DNA"/>
</dbReference>
<keyword evidence="3" id="KW-1185">Reference proteome</keyword>
<evidence type="ECO:0000256" key="1">
    <source>
        <dbReference type="SAM" id="Phobius"/>
    </source>
</evidence>
<keyword evidence="1" id="KW-0812">Transmembrane</keyword>
<sequence length="118" mass="13855">MVEMKPSKSKPKEDQTELLNSTVSTEFQSEDIRKCSVWCMFMLFSYGITLGLFWTALPKIILRKTYAYLKCKVIDNEAYFFNAKIICMPIYNLLVLGYITVLDTTWLHVFSFYEIPTH</sequence>
<evidence type="ECO:0000313" key="3">
    <source>
        <dbReference type="Proteomes" id="UP001497623"/>
    </source>
</evidence>
<reference evidence="2 3" key="1">
    <citation type="submission" date="2024-05" db="EMBL/GenBank/DDBJ databases">
        <authorList>
            <person name="Wallberg A."/>
        </authorList>
    </citation>
    <scope>NUCLEOTIDE SEQUENCE [LARGE SCALE GENOMIC DNA]</scope>
</reference>
<accession>A0AAV2RJ61</accession>